<organism evidence="3 4">
    <name type="scientific">Paramecium sonneborni</name>
    <dbReference type="NCBI Taxonomy" id="65129"/>
    <lineage>
        <taxon>Eukaryota</taxon>
        <taxon>Sar</taxon>
        <taxon>Alveolata</taxon>
        <taxon>Ciliophora</taxon>
        <taxon>Intramacronucleata</taxon>
        <taxon>Oligohymenophorea</taxon>
        <taxon>Peniculida</taxon>
        <taxon>Parameciidae</taxon>
        <taxon>Paramecium</taxon>
    </lineage>
</organism>
<dbReference type="Proteomes" id="UP000692954">
    <property type="component" value="Unassembled WGS sequence"/>
</dbReference>
<keyword evidence="1" id="KW-0472">Membrane</keyword>
<proteinExistence type="predicted"/>
<keyword evidence="1" id="KW-0812">Transmembrane</keyword>
<dbReference type="AlphaFoldDB" id="A0A8S1L617"/>
<feature type="signal peptide" evidence="2">
    <location>
        <begin position="1"/>
        <end position="16"/>
    </location>
</feature>
<keyword evidence="2" id="KW-0732">Signal</keyword>
<reference evidence="3" key="1">
    <citation type="submission" date="2021-01" db="EMBL/GenBank/DDBJ databases">
        <authorList>
            <consortium name="Genoscope - CEA"/>
            <person name="William W."/>
        </authorList>
    </citation>
    <scope>NUCLEOTIDE SEQUENCE</scope>
</reference>
<evidence type="ECO:0000313" key="3">
    <source>
        <dbReference type="EMBL" id="CAD8058094.1"/>
    </source>
</evidence>
<gene>
    <name evidence="3" type="ORF">PSON_ATCC_30995.1.T0120027</name>
</gene>
<dbReference type="EMBL" id="CAJJDN010000012">
    <property type="protein sequence ID" value="CAD8058094.1"/>
    <property type="molecule type" value="Genomic_DNA"/>
</dbReference>
<dbReference type="OrthoDB" id="307120at2759"/>
<comment type="caution">
    <text evidence="3">The sequence shown here is derived from an EMBL/GenBank/DDBJ whole genome shotgun (WGS) entry which is preliminary data.</text>
</comment>
<name>A0A8S1L617_9CILI</name>
<evidence type="ECO:0000256" key="1">
    <source>
        <dbReference type="SAM" id="Phobius"/>
    </source>
</evidence>
<protein>
    <submittedName>
        <fullName evidence="3">Uncharacterized protein</fullName>
    </submittedName>
</protein>
<feature type="transmembrane region" description="Helical" evidence="1">
    <location>
        <begin position="261"/>
        <end position="281"/>
    </location>
</feature>
<accession>A0A8S1L617</accession>
<evidence type="ECO:0000313" key="4">
    <source>
        <dbReference type="Proteomes" id="UP000692954"/>
    </source>
</evidence>
<sequence length="289" mass="32100">MKNTIFLILLLVCSQAQEDSPGTSAPMGIEVQEQDYNDGPDEDYNNGLDENSGIFQIGEFKKGMGPLDQFFLKDLFETITAAFDDIADNPNDQTFLQENKQSIDEIDGGVLKFESPMLGLFNPLFSIFTTEGDSDFVEVETISINGQTQTKVTKTSTRNGITTTTTEITTETSLNELNQDQENKLSDDFQLFENPTINEVLSQTDQNINQTEIIDSDQSQQVVTQVNLDNLDSIQELHVIQDNYVKNDQQLNIAQQSNDNFTLGITIVCGLSLAAVIGFSIKKFAFKTG</sequence>
<feature type="chain" id="PRO_5035835959" evidence="2">
    <location>
        <begin position="17"/>
        <end position="289"/>
    </location>
</feature>
<keyword evidence="1" id="KW-1133">Transmembrane helix</keyword>
<evidence type="ECO:0000256" key="2">
    <source>
        <dbReference type="SAM" id="SignalP"/>
    </source>
</evidence>
<keyword evidence="4" id="KW-1185">Reference proteome</keyword>